<dbReference type="PANTHER" id="PTHR11455:SF9">
    <property type="entry name" value="CRYPTOCHROME CIRCADIAN CLOCK 5 ISOFORM X1"/>
    <property type="match status" value="1"/>
</dbReference>
<dbReference type="EMBL" id="QJJR01000003">
    <property type="protein sequence ID" value="PXW92190.1"/>
    <property type="molecule type" value="Genomic_DNA"/>
</dbReference>
<dbReference type="Proteomes" id="UP000247922">
    <property type="component" value="Unassembled WGS sequence"/>
</dbReference>
<evidence type="ECO:0000256" key="10">
    <source>
        <dbReference type="RuleBase" id="RU004182"/>
    </source>
</evidence>
<dbReference type="FunFam" id="1.10.579.10:FF:000003">
    <property type="entry name" value="Deoxyribodipyrimidine photo-lyase"/>
    <property type="match status" value="1"/>
</dbReference>
<comment type="similarity">
    <text evidence="10">Belongs to the DNA photolyase family.</text>
</comment>
<feature type="binding site" evidence="8">
    <location>
        <begin position="366"/>
        <end position="368"/>
    </location>
    <ligand>
        <name>FAD</name>
        <dbReference type="ChEBI" id="CHEBI:57692"/>
    </ligand>
</feature>
<dbReference type="InterPro" id="IPR006050">
    <property type="entry name" value="DNA_photolyase_N"/>
</dbReference>
<comment type="caution">
    <text evidence="12">The sequence shown here is derived from an EMBL/GenBank/DDBJ whole genome shotgun (WGS) entry which is preliminary data.</text>
</comment>
<evidence type="ECO:0000313" key="13">
    <source>
        <dbReference type="Proteomes" id="UP000247922"/>
    </source>
</evidence>
<name>A0A2V3WG17_9BACI</name>
<keyword evidence="5 8" id="KW-0274">FAD</keyword>
<dbReference type="Gene3D" id="1.10.579.10">
    <property type="entry name" value="DNA Cyclobutane Dipyrimidine Photolyase, subunit A, domain 3"/>
    <property type="match status" value="1"/>
</dbReference>
<comment type="catalytic activity">
    <reaction evidence="7">
        <text>cyclobutadipyrimidine (in DNA) = 2 pyrimidine residues (in DNA).</text>
        <dbReference type="EC" id="4.1.99.3"/>
    </reaction>
</comment>
<dbReference type="PRINTS" id="PR00147">
    <property type="entry name" value="DNAPHOTLYASE"/>
</dbReference>
<dbReference type="Pfam" id="PF03441">
    <property type="entry name" value="FAD_binding_7"/>
    <property type="match status" value="1"/>
</dbReference>
<dbReference type="PROSITE" id="PS00691">
    <property type="entry name" value="DNA_PHOTOLYASES_1_2"/>
    <property type="match status" value="1"/>
</dbReference>
<feature type="binding site" evidence="8">
    <location>
        <position position="212"/>
    </location>
    <ligand>
        <name>FAD</name>
        <dbReference type="ChEBI" id="CHEBI:57692"/>
    </ligand>
</feature>
<dbReference type="Pfam" id="PF00875">
    <property type="entry name" value="DNA_photolyase"/>
    <property type="match status" value="1"/>
</dbReference>
<evidence type="ECO:0000256" key="4">
    <source>
        <dbReference type="ARBA" id="ARBA00022630"/>
    </source>
</evidence>
<feature type="site" description="Electron transfer via tryptophanyl radical" evidence="9">
    <location>
        <position position="300"/>
    </location>
</feature>
<dbReference type="PROSITE" id="PS51645">
    <property type="entry name" value="PHR_CRY_ALPHA_BETA"/>
    <property type="match status" value="1"/>
</dbReference>
<keyword evidence="6 10" id="KW-0157">Chromophore</keyword>
<gene>
    <name evidence="12" type="ORF">DES38_103209</name>
</gene>
<feature type="domain" description="Photolyase/cryptochrome alpha/beta" evidence="11">
    <location>
        <begin position="1"/>
        <end position="123"/>
    </location>
</feature>
<dbReference type="InterPro" id="IPR036155">
    <property type="entry name" value="Crypto/Photolyase_N_sf"/>
</dbReference>
<dbReference type="Gene3D" id="3.40.50.620">
    <property type="entry name" value="HUPs"/>
    <property type="match status" value="1"/>
</dbReference>
<dbReference type="EC" id="4.1.99.3" evidence="2"/>
<dbReference type="InterPro" id="IPR036134">
    <property type="entry name" value="Crypto/Photolyase_FAD-like_sf"/>
</dbReference>
<evidence type="ECO:0000256" key="8">
    <source>
        <dbReference type="PIRSR" id="PIRSR602081-1"/>
    </source>
</evidence>
<dbReference type="InterPro" id="IPR005101">
    <property type="entry name" value="Cryptochr/Photolyase_FAD-bd"/>
</dbReference>
<dbReference type="SUPFAM" id="SSF48173">
    <property type="entry name" value="Cryptochrome/photolyase FAD-binding domain"/>
    <property type="match status" value="1"/>
</dbReference>
<evidence type="ECO:0000256" key="9">
    <source>
        <dbReference type="PIRSR" id="PIRSR602081-2"/>
    </source>
</evidence>
<dbReference type="AlphaFoldDB" id="A0A2V3WG17"/>
<reference evidence="12 13" key="1">
    <citation type="submission" date="2018-05" db="EMBL/GenBank/DDBJ databases">
        <title>Genomic Encyclopedia of Type Strains, Phase IV (KMG-IV): sequencing the most valuable type-strain genomes for metagenomic binning, comparative biology and taxonomic classification.</title>
        <authorList>
            <person name="Goeker M."/>
        </authorList>
    </citation>
    <scope>NUCLEOTIDE SEQUENCE [LARGE SCALE GENOMIC DNA]</scope>
    <source>
        <strain evidence="12 13">DSM 22440</strain>
    </source>
</reference>
<dbReference type="GO" id="GO:0003904">
    <property type="term" value="F:deoxyribodipyrimidine photo-lyase activity"/>
    <property type="evidence" value="ECO:0007669"/>
    <property type="project" value="UniProtKB-EC"/>
</dbReference>
<keyword evidence="13" id="KW-1185">Reference proteome</keyword>
<comment type="cofactor">
    <cofactor evidence="8">
        <name>FAD</name>
        <dbReference type="ChEBI" id="CHEBI:57692"/>
    </cofactor>
    <text evidence="8">Binds 1 FAD per subunit.</text>
</comment>
<evidence type="ECO:0000256" key="2">
    <source>
        <dbReference type="ARBA" id="ARBA00013149"/>
    </source>
</evidence>
<accession>A0A2V3WG17</accession>
<dbReference type="PANTHER" id="PTHR11455">
    <property type="entry name" value="CRYPTOCHROME"/>
    <property type="match status" value="1"/>
</dbReference>
<dbReference type="GO" id="GO:0071949">
    <property type="term" value="F:FAD binding"/>
    <property type="evidence" value="ECO:0007669"/>
    <property type="project" value="TreeGrafter"/>
</dbReference>
<evidence type="ECO:0000259" key="11">
    <source>
        <dbReference type="PROSITE" id="PS51645"/>
    </source>
</evidence>
<dbReference type="InterPro" id="IPR014729">
    <property type="entry name" value="Rossmann-like_a/b/a_fold"/>
</dbReference>
<evidence type="ECO:0000256" key="7">
    <source>
        <dbReference type="ARBA" id="ARBA00033999"/>
    </source>
</evidence>
<evidence type="ECO:0000256" key="5">
    <source>
        <dbReference type="ARBA" id="ARBA00022827"/>
    </source>
</evidence>
<evidence type="ECO:0000313" key="12">
    <source>
        <dbReference type="EMBL" id="PXW92190.1"/>
    </source>
</evidence>
<dbReference type="GO" id="GO:0000719">
    <property type="term" value="P:photoreactive repair"/>
    <property type="evidence" value="ECO:0007669"/>
    <property type="project" value="UniProtKB-ARBA"/>
</dbReference>
<dbReference type="SUPFAM" id="SSF52425">
    <property type="entry name" value="Cryptochrome/photolyase, N-terminal domain"/>
    <property type="match status" value="1"/>
</dbReference>
<feature type="binding site" evidence="8">
    <location>
        <begin position="224"/>
        <end position="228"/>
    </location>
    <ligand>
        <name>FAD</name>
        <dbReference type="ChEBI" id="CHEBI:57692"/>
    </ligand>
</feature>
<evidence type="ECO:0000256" key="3">
    <source>
        <dbReference type="ARBA" id="ARBA00014046"/>
    </source>
</evidence>
<evidence type="ECO:0000256" key="6">
    <source>
        <dbReference type="ARBA" id="ARBA00022991"/>
    </source>
</evidence>
<keyword evidence="12" id="KW-0456">Lyase</keyword>
<dbReference type="InterPro" id="IPR002081">
    <property type="entry name" value="Cryptochrome/DNA_photolyase_1"/>
</dbReference>
<proteinExistence type="inferred from homology"/>
<dbReference type="GO" id="GO:0009416">
    <property type="term" value="P:response to light stimulus"/>
    <property type="evidence" value="ECO:0007669"/>
    <property type="project" value="TreeGrafter"/>
</dbReference>
<feature type="site" description="Electron transfer via tryptophanyl radical" evidence="9">
    <location>
        <position position="376"/>
    </location>
</feature>
<feature type="site" description="Electron transfer via tryptophanyl radical" evidence="9">
    <location>
        <position position="353"/>
    </location>
</feature>
<organism evidence="12 13">
    <name type="scientific">Streptohalobacillus salinus</name>
    <dbReference type="NCBI Taxonomy" id="621096"/>
    <lineage>
        <taxon>Bacteria</taxon>
        <taxon>Bacillati</taxon>
        <taxon>Bacillota</taxon>
        <taxon>Bacilli</taxon>
        <taxon>Bacillales</taxon>
        <taxon>Bacillaceae</taxon>
        <taxon>Streptohalobacillus</taxon>
    </lineage>
</organism>
<protein>
    <recommendedName>
        <fullName evidence="3">Deoxyribodipyrimidine photo-lyase</fullName>
        <ecNumber evidence="2">4.1.99.3</ecNumber>
    </recommendedName>
</protein>
<comment type="cofactor">
    <cofactor evidence="1">
        <name>(6R)-5,10-methylene-5,6,7,8-tetrahydrofolate</name>
        <dbReference type="ChEBI" id="CHEBI:15636"/>
    </cofactor>
</comment>
<evidence type="ECO:0000256" key="1">
    <source>
        <dbReference type="ARBA" id="ARBA00001932"/>
    </source>
</evidence>
<dbReference type="GO" id="GO:0003677">
    <property type="term" value="F:DNA binding"/>
    <property type="evidence" value="ECO:0007669"/>
    <property type="project" value="TreeGrafter"/>
</dbReference>
<dbReference type="Gene3D" id="1.25.40.80">
    <property type="match status" value="1"/>
</dbReference>
<keyword evidence="4 8" id="KW-0285">Flavoprotein</keyword>
<dbReference type="InterPro" id="IPR018394">
    <property type="entry name" value="DNA_photolyase_1_CS_C"/>
</dbReference>
<sequence length="471" mass="54525">MRILVWLREDLRVIDHPAFTQACHDGRVICGYIDKENKTSAKDFWLNQHVGDLQTTLKEEGIELIAKTGKAVEVLKAWVKAYEIDAVYFNRMYLKDEQEKESAVLHALEQLGVGVKVFHGDVLTEPGAVTTNKGEPYKVFTPYYKAWRQVNPFPPFKKPKHCEGIPIQRETDAFKRTKTPDWFAKLLASFEPGESAALQRLEQFIDQSLDHYSIGRDRPDLEDTTRLSVYLAVGAISPRTITSRLDEALQSGRVDQTETAEEIEQLKRQLCWRDFSYQQVYQQPQAETQALRREFDQFPWQDKGKAFQRWKEGRTGYPFVDAGMRELYQTGYMHNRVRMVAASFLVKHLMIDWRDGQKYFETTLLDHDRANNTLGWQWVMGSGFDASPFFRIFNPTTQAEKFDPEGVYIKRYLPELEQLDPPELFKPFETKTSVLKQASIVLDEDYPGAIVDHKKARARALSAYQDIKGGE</sequence>